<dbReference type="InterPro" id="IPR025991">
    <property type="entry name" value="Chemoreceptor_zinc-bind_dom"/>
</dbReference>
<sequence length="134" mass="14364">MSKAPPTPPEIIEIVLNNHADYIGQLIEYAEAGTVNAEIIATVRSDSLCRIGQWLQKLLASHAGDESFARLCETHKAFHHHAADLLSGCGCAGGNGAARYLKQLHALDGGAFNDLLPPLTTFVARLSEAEKALF</sequence>
<organism evidence="2">
    <name type="scientific">mine drainage metagenome</name>
    <dbReference type="NCBI Taxonomy" id="410659"/>
    <lineage>
        <taxon>unclassified sequences</taxon>
        <taxon>metagenomes</taxon>
        <taxon>ecological metagenomes</taxon>
    </lineage>
</organism>
<proteinExistence type="predicted"/>
<feature type="domain" description="Chemoreceptor zinc-binding" evidence="1">
    <location>
        <begin position="19"/>
        <end position="85"/>
    </location>
</feature>
<dbReference type="Pfam" id="PF13682">
    <property type="entry name" value="CZB"/>
    <property type="match status" value="1"/>
</dbReference>
<gene>
    <name evidence="2" type="ORF">GALL_195550</name>
</gene>
<name>A0A1J5RR15_9ZZZZ</name>
<evidence type="ECO:0000259" key="1">
    <source>
        <dbReference type="Pfam" id="PF13682"/>
    </source>
</evidence>
<dbReference type="Gene3D" id="1.20.120.30">
    <property type="entry name" value="Aspartate receptor, ligand-binding domain"/>
    <property type="match status" value="1"/>
</dbReference>
<evidence type="ECO:0000313" key="2">
    <source>
        <dbReference type="EMBL" id="OIQ98430.1"/>
    </source>
</evidence>
<accession>A0A1J5RR15</accession>
<comment type="caution">
    <text evidence="2">The sequence shown here is derived from an EMBL/GenBank/DDBJ whole genome shotgun (WGS) entry which is preliminary data.</text>
</comment>
<dbReference type="EMBL" id="MLJW01000119">
    <property type="protein sequence ID" value="OIQ98430.1"/>
    <property type="molecule type" value="Genomic_DNA"/>
</dbReference>
<reference evidence="2" key="1">
    <citation type="submission" date="2016-10" db="EMBL/GenBank/DDBJ databases">
        <title>Sequence of Gallionella enrichment culture.</title>
        <authorList>
            <person name="Poehlein A."/>
            <person name="Muehling M."/>
            <person name="Daniel R."/>
        </authorList>
    </citation>
    <scope>NUCLEOTIDE SEQUENCE</scope>
</reference>
<dbReference type="AlphaFoldDB" id="A0A1J5RR15"/>
<protein>
    <recommendedName>
        <fullName evidence="1">Chemoreceptor zinc-binding domain-containing protein</fullName>
    </recommendedName>
</protein>